<evidence type="ECO:0000256" key="1">
    <source>
        <dbReference type="ARBA" id="ARBA00004508"/>
    </source>
</evidence>
<name>I0YSA0_COCSC</name>
<keyword evidence="7" id="KW-0479">Metal-binding</keyword>
<organism evidence="19 20">
    <name type="scientific">Coccomyxa subellipsoidea (strain C-169)</name>
    <name type="common">Green microalga</name>
    <dbReference type="NCBI Taxonomy" id="574566"/>
    <lineage>
        <taxon>Eukaryota</taxon>
        <taxon>Viridiplantae</taxon>
        <taxon>Chlorophyta</taxon>
        <taxon>core chlorophytes</taxon>
        <taxon>Trebouxiophyceae</taxon>
        <taxon>Trebouxiophyceae incertae sedis</taxon>
        <taxon>Coccomyxaceae</taxon>
        <taxon>Coccomyxa</taxon>
        <taxon>Coccomyxa subellipsoidea</taxon>
    </lineage>
</organism>
<gene>
    <name evidence="19" type="ORF">COCSUDRAFT_43568</name>
</gene>
<accession>I0YSA0</accession>
<keyword evidence="10" id="KW-0862">Zinc</keyword>
<dbReference type="SUPFAM" id="SSF144232">
    <property type="entry name" value="HIT/MYND zinc finger-like"/>
    <property type="match status" value="1"/>
</dbReference>
<evidence type="ECO:0000256" key="6">
    <source>
        <dbReference type="ARBA" id="ARBA00022692"/>
    </source>
</evidence>
<evidence type="ECO:0000256" key="12">
    <source>
        <dbReference type="ARBA" id="ARBA00022989"/>
    </source>
</evidence>
<dbReference type="EC" id="2.7.1.182" evidence="15"/>
<keyword evidence="9" id="KW-0418">Kinase</keyword>
<dbReference type="Gene3D" id="6.10.140.2220">
    <property type="match status" value="1"/>
</dbReference>
<dbReference type="Gene3D" id="2.120.10.80">
    <property type="entry name" value="Kelch-type beta propeller"/>
    <property type="match status" value="1"/>
</dbReference>
<protein>
    <recommendedName>
        <fullName evidence="15">phytol kinase</fullName>
        <ecNumber evidence="15">2.7.1.182</ecNumber>
    </recommendedName>
</protein>
<keyword evidence="20" id="KW-1185">Reference proteome</keyword>
<reference evidence="19 20" key="1">
    <citation type="journal article" date="2012" name="Genome Biol.">
        <title>The genome of the polar eukaryotic microalga coccomyxa subellipsoidea reveals traits of cold adaptation.</title>
        <authorList>
            <person name="Blanc G."/>
            <person name="Agarkova I."/>
            <person name="Grimwood J."/>
            <person name="Kuo A."/>
            <person name="Brueggeman A."/>
            <person name="Dunigan D."/>
            <person name="Gurnon J."/>
            <person name="Ladunga I."/>
            <person name="Lindquist E."/>
            <person name="Lucas S."/>
            <person name="Pangilinan J."/>
            <person name="Proschold T."/>
            <person name="Salamov A."/>
            <person name="Schmutz J."/>
            <person name="Weeks D."/>
            <person name="Yamada T."/>
            <person name="Claverie J.M."/>
            <person name="Grigoriev I."/>
            <person name="Van Etten J."/>
            <person name="Lomsadze A."/>
            <person name="Borodovsky M."/>
        </authorList>
    </citation>
    <scope>NUCLEOTIDE SEQUENCE [LARGE SCALE GENOMIC DNA]</scope>
    <source>
        <strain evidence="19 20">C-169</strain>
    </source>
</reference>
<evidence type="ECO:0000256" key="4">
    <source>
        <dbReference type="ARBA" id="ARBA00022640"/>
    </source>
</evidence>
<dbReference type="SUPFAM" id="SSF117281">
    <property type="entry name" value="Kelch motif"/>
    <property type="match status" value="1"/>
</dbReference>
<evidence type="ECO:0000256" key="11">
    <source>
        <dbReference type="ARBA" id="ARBA00022946"/>
    </source>
</evidence>
<dbReference type="GO" id="GO:0008270">
    <property type="term" value="F:zinc ion binding"/>
    <property type="evidence" value="ECO:0007669"/>
    <property type="project" value="UniProtKB-KW"/>
</dbReference>
<dbReference type="AlphaFoldDB" id="I0YSA0"/>
<evidence type="ECO:0000256" key="3">
    <source>
        <dbReference type="ARBA" id="ARBA00022528"/>
    </source>
</evidence>
<dbReference type="OrthoDB" id="9922773at2759"/>
<keyword evidence="4" id="KW-0934">Plastid</keyword>
<evidence type="ECO:0000313" key="19">
    <source>
        <dbReference type="EMBL" id="EIE21269.1"/>
    </source>
</evidence>
<keyword evidence="3" id="KW-0150">Chloroplast</keyword>
<dbReference type="STRING" id="574566.I0YSA0"/>
<evidence type="ECO:0000256" key="17">
    <source>
        <dbReference type="PROSITE-ProRule" id="PRU00134"/>
    </source>
</evidence>
<dbReference type="GeneID" id="17039251"/>
<sequence length="649" mass="71140">MAACRDAELLYRSGLGVLALGPEGLTKVRHTSRGKMRDHIYPADACLLIPLEDNRRAATLLLNLAQTLLNQDVSSMLATAAAAEAVAGLQESHYRATAEAKGGRIGELSGIFSCGSWGSKRSFLTVRHPLDIGIGEVGDVYMIYKCRDSGGRVDAHDWGVFLGDPCMPYTTGAVYKDCLYFPSLGARPHMTCYPLGLVDNGVPNADKQAKSSTGEPPSPRWGHATFVHGTRIYVFGGTDGTRDNLGRRIFFDDMKSFDTEYGVWRDIDVLGNKPCARGYGPDSSAPTRTLASFKVTRGPAASLQTSLTKQGRWRDLAIERACHAAAEYKVGLPDLPEKVQALYKAPAGSVTLLTADALDIAEGVLTPSDAGNESISATLPPDCVFSPQLEVPLRPLNSQSLWGSEHCPFELAPRWLTSPSDVSVNLRSANLAKALMTKPARPFAMRQTVKQFGTVKAAVEYFKFCMPQLEHEESAANPQIWQNVKEIGEHVESHSKTLNPASLQTAVDLSITEVKAFYLWYPSTGCMQIYVLMVYGPVFACMLAIFPEGQPLMIAAVSVFQALRMANTQTRLLLESNFEARLACCRCAQPYPCFISLVIDPNMPKTKVCRGCRLVRYCSAECQLADWENHKPVCKKYTRKAQQPEFDTP</sequence>
<keyword evidence="12" id="KW-1133">Transmembrane helix</keyword>
<dbReference type="RefSeq" id="XP_005645813.1">
    <property type="nucleotide sequence ID" value="XM_005645756.1"/>
</dbReference>
<dbReference type="InterPro" id="IPR015915">
    <property type="entry name" value="Kelch-typ_b-propeller"/>
</dbReference>
<dbReference type="GO" id="GO:0010276">
    <property type="term" value="F:phytol kinase activity"/>
    <property type="evidence" value="ECO:0007669"/>
    <property type="project" value="UniProtKB-EC"/>
</dbReference>
<evidence type="ECO:0000256" key="14">
    <source>
        <dbReference type="ARBA" id="ARBA00024015"/>
    </source>
</evidence>
<dbReference type="PANTHER" id="PTHR32523">
    <property type="entry name" value="PHYTOL KINASE 1, CHLOROPLASTIC"/>
    <property type="match status" value="1"/>
</dbReference>
<comment type="subcellular location">
    <subcellularLocation>
        <location evidence="1">Plastid</location>
        <location evidence="1">Chloroplast membrane</location>
        <topology evidence="1">Multi-pass membrane protein</topology>
    </subcellularLocation>
</comment>
<dbReference type="EMBL" id="AGSI01000013">
    <property type="protein sequence ID" value="EIE21269.1"/>
    <property type="molecule type" value="Genomic_DNA"/>
</dbReference>
<keyword evidence="8 17" id="KW-0863">Zinc-finger</keyword>
<keyword evidence="11" id="KW-0809">Transit peptide</keyword>
<dbReference type="GO" id="GO:0016020">
    <property type="term" value="C:membrane"/>
    <property type="evidence" value="ECO:0007669"/>
    <property type="project" value="UniProtKB-SubCell"/>
</dbReference>
<comment type="catalytic activity">
    <reaction evidence="16">
        <text>phytol + CTP = phytyl phosphate + CDP + H(+)</text>
        <dbReference type="Rhea" id="RHEA:38055"/>
        <dbReference type="ChEBI" id="CHEBI:15378"/>
        <dbReference type="ChEBI" id="CHEBI:17327"/>
        <dbReference type="ChEBI" id="CHEBI:37563"/>
        <dbReference type="ChEBI" id="CHEBI:58069"/>
        <dbReference type="ChEBI" id="CHEBI:75483"/>
        <dbReference type="EC" id="2.7.1.182"/>
    </reaction>
</comment>
<keyword evidence="6" id="KW-0812">Transmembrane</keyword>
<evidence type="ECO:0000256" key="7">
    <source>
        <dbReference type="ARBA" id="ARBA00022723"/>
    </source>
</evidence>
<evidence type="ECO:0000259" key="18">
    <source>
        <dbReference type="PROSITE" id="PS50865"/>
    </source>
</evidence>
<dbReference type="Proteomes" id="UP000007264">
    <property type="component" value="Unassembled WGS sequence"/>
</dbReference>
<feature type="domain" description="MYND-type" evidence="18">
    <location>
        <begin position="584"/>
        <end position="634"/>
    </location>
</feature>
<evidence type="ECO:0000256" key="8">
    <source>
        <dbReference type="ARBA" id="ARBA00022771"/>
    </source>
</evidence>
<evidence type="ECO:0000256" key="15">
    <source>
        <dbReference type="ARBA" id="ARBA00039024"/>
    </source>
</evidence>
<evidence type="ECO:0000256" key="10">
    <source>
        <dbReference type="ARBA" id="ARBA00022833"/>
    </source>
</evidence>
<evidence type="ECO:0000256" key="13">
    <source>
        <dbReference type="ARBA" id="ARBA00023136"/>
    </source>
</evidence>
<evidence type="ECO:0000313" key="20">
    <source>
        <dbReference type="Proteomes" id="UP000007264"/>
    </source>
</evidence>
<dbReference type="PROSITE" id="PS50865">
    <property type="entry name" value="ZF_MYND_2"/>
    <property type="match status" value="1"/>
</dbReference>
<evidence type="ECO:0000256" key="9">
    <source>
        <dbReference type="ARBA" id="ARBA00022777"/>
    </source>
</evidence>
<dbReference type="Pfam" id="PF01753">
    <property type="entry name" value="zf-MYND"/>
    <property type="match status" value="1"/>
</dbReference>
<dbReference type="GO" id="GO:0009507">
    <property type="term" value="C:chloroplast"/>
    <property type="evidence" value="ECO:0007669"/>
    <property type="project" value="UniProtKB-SubCell"/>
</dbReference>
<dbReference type="PANTHER" id="PTHR32523:SF8">
    <property type="entry name" value="DOLICHOL KINASE"/>
    <property type="match status" value="1"/>
</dbReference>
<comment type="pathway">
    <text evidence="14">Cofactor biosynthesis; tocopherol biosynthesis.</text>
</comment>
<proteinExistence type="inferred from homology"/>
<dbReference type="InterPro" id="IPR002893">
    <property type="entry name" value="Znf_MYND"/>
</dbReference>
<evidence type="ECO:0000256" key="5">
    <source>
        <dbReference type="ARBA" id="ARBA00022679"/>
    </source>
</evidence>
<dbReference type="KEGG" id="csl:COCSUDRAFT_43568"/>
<comment type="caution">
    <text evidence="19">The sequence shown here is derived from an EMBL/GenBank/DDBJ whole genome shotgun (WGS) entry which is preliminary data.</text>
</comment>
<keyword evidence="5" id="KW-0808">Transferase</keyword>
<comment type="similarity">
    <text evidence="2">Belongs to the polyprenol kinase family.</text>
</comment>
<dbReference type="InterPro" id="IPR039606">
    <property type="entry name" value="Phytol/farnesol_kinase"/>
</dbReference>
<evidence type="ECO:0000256" key="2">
    <source>
        <dbReference type="ARBA" id="ARBA00010794"/>
    </source>
</evidence>
<evidence type="ECO:0000256" key="16">
    <source>
        <dbReference type="ARBA" id="ARBA00048889"/>
    </source>
</evidence>
<keyword evidence="13" id="KW-0472">Membrane</keyword>